<reference evidence="2" key="1">
    <citation type="submission" date="2024-05" db="EMBL/GenBank/DDBJ databases">
        <title>30 novel species of actinomycetes from the DSMZ collection.</title>
        <authorList>
            <person name="Nouioui I."/>
        </authorList>
    </citation>
    <scope>NUCLEOTIDE SEQUENCE</scope>
    <source>
        <strain evidence="2">DSM 40473</strain>
    </source>
</reference>
<evidence type="ECO:0000259" key="1">
    <source>
        <dbReference type="Pfam" id="PF18181"/>
    </source>
</evidence>
<dbReference type="NCBIfam" id="NF033634">
    <property type="entry name" value="SLATT_1"/>
    <property type="match status" value="1"/>
</dbReference>
<dbReference type="Pfam" id="PF18181">
    <property type="entry name" value="SLATT_1"/>
    <property type="match status" value="1"/>
</dbReference>
<sequence>MERCRASSRETRIATYKANRLTEQVDWYSRMAHARDKQSRVWRRAALAGELIGVTTGVLKAYSALPLEISGVVSAAVAGITAWFQAHRLDTEAAAYSLTAREIRHILSLLDESASETQWAKFVDQAEAAISREHTMWASGRTGRVGLAD</sequence>
<organism evidence="2 3">
    <name type="scientific">Streptomyces hesseae</name>
    <dbReference type="NCBI Taxonomy" id="3075519"/>
    <lineage>
        <taxon>Bacteria</taxon>
        <taxon>Bacillati</taxon>
        <taxon>Actinomycetota</taxon>
        <taxon>Actinomycetes</taxon>
        <taxon>Kitasatosporales</taxon>
        <taxon>Streptomycetaceae</taxon>
        <taxon>Streptomyces</taxon>
    </lineage>
</organism>
<dbReference type="RefSeq" id="WP_311610691.1">
    <property type="nucleotide sequence ID" value="NZ_JAVRFI010000006.1"/>
</dbReference>
<proteinExistence type="predicted"/>
<protein>
    <submittedName>
        <fullName evidence="2">SLATT domain-containing protein</fullName>
    </submittedName>
</protein>
<name>A0ABU2SLR1_9ACTN</name>
<dbReference type="EMBL" id="JAVRFI010000006">
    <property type="protein sequence ID" value="MDT0449927.1"/>
    <property type="molecule type" value="Genomic_DNA"/>
</dbReference>
<accession>A0ABU2SLR1</accession>
<evidence type="ECO:0000313" key="2">
    <source>
        <dbReference type="EMBL" id="MDT0449927.1"/>
    </source>
</evidence>
<dbReference type="InterPro" id="IPR040884">
    <property type="entry name" value="SLATT_1"/>
</dbReference>
<evidence type="ECO:0000313" key="3">
    <source>
        <dbReference type="Proteomes" id="UP001180531"/>
    </source>
</evidence>
<feature type="domain" description="SMODS and SLOG-associating 2TM effector" evidence="1">
    <location>
        <begin position="16"/>
        <end position="137"/>
    </location>
</feature>
<gene>
    <name evidence="2" type="ORF">RM609_12725</name>
</gene>
<dbReference type="Proteomes" id="UP001180531">
    <property type="component" value="Unassembled WGS sequence"/>
</dbReference>
<comment type="caution">
    <text evidence="2">The sequence shown here is derived from an EMBL/GenBank/DDBJ whole genome shotgun (WGS) entry which is preliminary data.</text>
</comment>
<keyword evidence="3" id="KW-1185">Reference proteome</keyword>